<evidence type="ECO:0000256" key="8">
    <source>
        <dbReference type="ARBA" id="ARBA00048318"/>
    </source>
</evidence>
<dbReference type="HAMAP" id="MF_00112">
    <property type="entry name" value="GGGP_HepGP_synthase"/>
    <property type="match status" value="1"/>
</dbReference>
<evidence type="ECO:0000256" key="4">
    <source>
        <dbReference type="ARBA" id="ARBA00022842"/>
    </source>
</evidence>
<evidence type="ECO:0000256" key="1">
    <source>
        <dbReference type="ARBA" id="ARBA00022516"/>
    </source>
</evidence>
<organism evidence="10 11">
    <name type="scientific">Collibacillus ludicampi</name>
    <dbReference type="NCBI Taxonomy" id="2771369"/>
    <lineage>
        <taxon>Bacteria</taxon>
        <taxon>Bacillati</taxon>
        <taxon>Bacillota</taxon>
        <taxon>Bacilli</taxon>
        <taxon>Bacillales</taxon>
        <taxon>Alicyclobacillaceae</taxon>
        <taxon>Collibacillus</taxon>
    </lineage>
</organism>
<comment type="subunit">
    <text evidence="9">Homodimer.</text>
</comment>
<evidence type="ECO:0000313" key="11">
    <source>
        <dbReference type="Proteomes" id="UP001057291"/>
    </source>
</evidence>
<name>A0AAV4LCQ9_9BACL</name>
<feature type="binding site" evidence="9">
    <location>
        <position position="191"/>
    </location>
    <ligand>
        <name>sn-glycerol 1-phosphate</name>
        <dbReference type="ChEBI" id="CHEBI:57685"/>
    </ligand>
</feature>
<dbReference type="GO" id="GO:0120536">
    <property type="term" value="F:heptaprenylglyceryl phosphate synthase activity"/>
    <property type="evidence" value="ECO:0007669"/>
    <property type="project" value="UniProtKB-ARBA"/>
</dbReference>
<dbReference type="GO" id="GO:0000287">
    <property type="term" value="F:magnesium ion binding"/>
    <property type="evidence" value="ECO:0007669"/>
    <property type="project" value="UniProtKB-UniRule"/>
</dbReference>
<keyword evidence="5 9" id="KW-0443">Lipid metabolism</keyword>
<feature type="binding site" evidence="9">
    <location>
        <begin position="211"/>
        <end position="212"/>
    </location>
    <ligand>
        <name>sn-glycerol 1-phosphate</name>
        <dbReference type="ChEBI" id="CHEBI:57685"/>
    </ligand>
</feature>
<dbReference type="Proteomes" id="UP001057291">
    <property type="component" value="Unassembled WGS sequence"/>
</dbReference>
<protein>
    <recommendedName>
        <fullName evidence="9">Heptaprenylglyceryl phosphate synthase</fullName>
        <shortName evidence="9">HepGP synthase</shortName>
        <ecNumber evidence="9">2.5.1.n9</ecNumber>
    </recommendedName>
    <alternativeName>
        <fullName evidence="9">Glycerol-1-phosphate heptaprenyltransferase</fullName>
    </alternativeName>
</protein>
<proteinExistence type="inferred from homology"/>
<keyword evidence="11" id="KW-1185">Reference proteome</keyword>
<dbReference type="EC" id="2.5.1.n9" evidence="9"/>
<feature type="binding site" evidence="9">
    <location>
        <position position="41"/>
    </location>
    <ligand>
        <name>Mg(2+)</name>
        <dbReference type="ChEBI" id="CHEBI:18420"/>
    </ligand>
</feature>
<gene>
    <name evidence="9" type="primary">pcrB</name>
    <name evidence="10" type="ORF">DNHGIG_10020</name>
</gene>
<dbReference type="InterPro" id="IPR008205">
    <property type="entry name" value="GGGP_HepGP_synthase"/>
</dbReference>
<keyword evidence="7 9" id="KW-1208">Phospholipid metabolism</keyword>
<keyword evidence="3 9" id="KW-0479">Metal-binding</keyword>
<keyword evidence="2 9" id="KW-0808">Transferase</keyword>
<feature type="binding site" evidence="9">
    <location>
        <position position="13"/>
    </location>
    <ligand>
        <name>sn-glycerol 1-phosphate</name>
        <dbReference type="ChEBI" id="CHEBI:57685"/>
    </ligand>
</feature>
<evidence type="ECO:0000256" key="7">
    <source>
        <dbReference type="ARBA" id="ARBA00023264"/>
    </source>
</evidence>
<evidence type="ECO:0000313" key="10">
    <source>
        <dbReference type="EMBL" id="GIM45453.1"/>
    </source>
</evidence>
<comment type="catalytic activity">
    <reaction evidence="8 9">
        <text>sn-glycerol 1-phosphate + all-trans-heptaprenyl diphosphate = 3-heptaprenyl-sn-glycero-1-phosphate + diphosphate</text>
        <dbReference type="Rhea" id="RHEA:33495"/>
        <dbReference type="ChEBI" id="CHEBI:33019"/>
        <dbReference type="ChEBI" id="CHEBI:57685"/>
        <dbReference type="ChEBI" id="CHEBI:58206"/>
        <dbReference type="ChEBI" id="CHEBI:64781"/>
        <dbReference type="EC" id="2.5.1.n9"/>
    </reaction>
</comment>
<comment type="pathway">
    <text evidence="9">Membrane lipid metabolism; glycerophospholipid metabolism.</text>
</comment>
<dbReference type="InterPro" id="IPR039074">
    <property type="entry name" value="GGGP/HepGP_synthase_I"/>
</dbReference>
<dbReference type="AlphaFoldDB" id="A0AAV4LCQ9"/>
<dbReference type="EMBL" id="BOQE01000001">
    <property type="protein sequence ID" value="GIM45453.1"/>
    <property type="molecule type" value="Genomic_DNA"/>
</dbReference>
<dbReference type="NCBIfam" id="TIGR01768">
    <property type="entry name" value="GGGP-family"/>
    <property type="match status" value="1"/>
</dbReference>
<dbReference type="Gene3D" id="3.20.20.390">
    <property type="entry name" value="FMN-linked oxidoreductases"/>
    <property type="match status" value="1"/>
</dbReference>
<evidence type="ECO:0000256" key="3">
    <source>
        <dbReference type="ARBA" id="ARBA00022723"/>
    </source>
</evidence>
<dbReference type="GO" id="GO:0046474">
    <property type="term" value="P:glycerophospholipid biosynthetic process"/>
    <property type="evidence" value="ECO:0007669"/>
    <property type="project" value="UniProtKB-UniRule"/>
</dbReference>
<dbReference type="CDD" id="cd02812">
    <property type="entry name" value="PcrB_like"/>
    <property type="match status" value="1"/>
</dbReference>
<dbReference type="PANTHER" id="PTHR40029">
    <property type="match status" value="1"/>
</dbReference>
<dbReference type="SUPFAM" id="SSF51395">
    <property type="entry name" value="FMN-linked oxidoreductases"/>
    <property type="match status" value="1"/>
</dbReference>
<dbReference type="RefSeq" id="WP_282198654.1">
    <property type="nucleotide sequence ID" value="NZ_BOQE01000001.1"/>
</dbReference>
<comment type="cofactor">
    <cofactor evidence="9">
        <name>Mg(2+)</name>
        <dbReference type="ChEBI" id="CHEBI:18420"/>
    </cofactor>
</comment>
<feature type="binding site" evidence="9">
    <location>
        <begin position="162"/>
        <end position="167"/>
    </location>
    <ligand>
        <name>sn-glycerol 1-phosphate</name>
        <dbReference type="ChEBI" id="CHEBI:57685"/>
    </ligand>
</feature>
<comment type="similarity">
    <text evidence="9">Belongs to the GGGP/HepGP synthase family. Group I subfamily.</text>
</comment>
<accession>A0AAV4LCQ9</accession>
<comment type="caution">
    <text evidence="10">The sequence shown here is derived from an EMBL/GenBank/DDBJ whole genome shotgun (WGS) entry which is preliminary data.</text>
</comment>
<dbReference type="NCBIfam" id="NF003199">
    <property type="entry name" value="PRK04169.1-3"/>
    <property type="match status" value="1"/>
</dbReference>
<evidence type="ECO:0000256" key="2">
    <source>
        <dbReference type="ARBA" id="ARBA00022679"/>
    </source>
</evidence>
<sequence length="230" mass="25094">MSTAWKTWRHAVKLDPDRPITKELLREIGQTGTDAILLGGTQGITFEKSHRLYTLVREAVPHLPVWQEVSKRTAIVPGVDGYGIPVVLNAGSTEWLIGHHMQAVCEYGALIPWHKVVVEGYLVLNGDAAVAKATEAKTGLSAEEAAAYAVAGERLFGMNTIYIEYSGSYGDVQTVMEIRRSTNAHLVYGGGIDSYEKGAEMGEWADTIVVGNALYERGIEAVYETVRAVK</sequence>
<evidence type="ECO:0000256" key="5">
    <source>
        <dbReference type="ARBA" id="ARBA00023098"/>
    </source>
</evidence>
<keyword evidence="4 9" id="KW-0460">Magnesium</keyword>
<evidence type="ECO:0000256" key="9">
    <source>
        <dbReference type="HAMAP-Rule" id="MF_00112"/>
    </source>
</evidence>
<comment type="caution">
    <text evidence="9">Lacks conserved residue(s) required for the propagation of feature annotation.</text>
</comment>
<keyword evidence="1 9" id="KW-0444">Lipid biosynthesis</keyword>
<dbReference type="InterPro" id="IPR038597">
    <property type="entry name" value="GGGP/HepGP_synthase_sf"/>
</dbReference>
<evidence type="ECO:0000256" key="6">
    <source>
        <dbReference type="ARBA" id="ARBA00023209"/>
    </source>
</evidence>
<feature type="binding site" evidence="9">
    <location>
        <position position="15"/>
    </location>
    <ligand>
        <name>Mg(2+)</name>
        <dbReference type="ChEBI" id="CHEBI:18420"/>
    </ligand>
</feature>
<dbReference type="Pfam" id="PF01884">
    <property type="entry name" value="PcrB"/>
    <property type="match status" value="1"/>
</dbReference>
<reference evidence="10" key="1">
    <citation type="journal article" date="2023" name="Int. J. Syst. Evol. Microbiol.">
        <title>Collibacillus ludicampi gen. nov., sp. nov., a new soil bacterium of the family Alicyclobacillaceae.</title>
        <authorList>
            <person name="Jojima T."/>
            <person name="Ioku Y."/>
            <person name="Fukuta Y."/>
            <person name="Shirasaka N."/>
            <person name="Matsumura Y."/>
            <person name="Mori M."/>
        </authorList>
    </citation>
    <scope>NUCLEOTIDE SEQUENCE</scope>
    <source>
        <strain evidence="10">TP075</strain>
    </source>
</reference>
<dbReference type="PANTHER" id="PTHR40029:SF2">
    <property type="entry name" value="HEPTAPRENYLGLYCERYL PHOSPHATE SYNTHASE"/>
    <property type="match status" value="1"/>
</dbReference>
<keyword evidence="6 9" id="KW-0594">Phospholipid biosynthesis</keyword>
<comment type="function">
    <text evidence="9">Prenyltransferase that catalyzes in vivo the transfer of the heptaprenyl moiety of heptaprenyl pyrophosphate (HepPP; 35 carbon atoms) to the C3 hydroxyl of sn-glycerol-1-phosphate (G1P), producing heptaprenylglyceryl phosphate (HepGP). This reaction is an ether-bond-formation step in the biosynthesis of archaea-type G1P-based membrane lipids found in Bacillales.</text>
</comment>